<reference evidence="2" key="1">
    <citation type="journal article" date="2022" name="Int. J. Syst. Evol. Microbiol.">
        <title>Prevotella lacticifex sp. nov., isolated from the rumen of cows.</title>
        <authorList>
            <person name="Shinkai T."/>
            <person name="Ikeyama N."/>
            <person name="Kumagai M."/>
            <person name="Ohmori H."/>
            <person name="Sakamoto M."/>
            <person name="Ohkuma M."/>
            <person name="Mitsumori M."/>
        </authorList>
    </citation>
    <scope>NUCLEOTIDE SEQUENCE</scope>
    <source>
        <strain evidence="2">R5076</strain>
    </source>
</reference>
<evidence type="ECO:0000313" key="3">
    <source>
        <dbReference type="Proteomes" id="UP000825483"/>
    </source>
</evidence>
<evidence type="ECO:0000313" key="2">
    <source>
        <dbReference type="EMBL" id="GJG57503.1"/>
    </source>
</evidence>
<dbReference type="Pfam" id="PF14491">
    <property type="entry name" value="DUF4435"/>
    <property type="match status" value="1"/>
</dbReference>
<comment type="caution">
    <text evidence="2">The sequence shown here is derived from an EMBL/GenBank/DDBJ whole genome shotgun (WGS) entry which is preliminary data.</text>
</comment>
<gene>
    <name evidence="2" type="ORF">PRLR5076_03540</name>
</gene>
<accession>A0A9R1C7L9</accession>
<dbReference type="InterPro" id="IPR029492">
    <property type="entry name" value="DUF4435"/>
</dbReference>
<name>A0A9R1C7L9_9BACT</name>
<evidence type="ECO:0000259" key="1">
    <source>
        <dbReference type="Pfam" id="PF14491"/>
    </source>
</evidence>
<protein>
    <recommendedName>
        <fullName evidence="1">DUF4435 domain-containing protein</fullName>
    </recommendedName>
</protein>
<dbReference type="AlphaFoldDB" id="A0A9R1C7L9"/>
<feature type="domain" description="DUF4435" evidence="1">
    <location>
        <begin position="41"/>
        <end position="269"/>
    </location>
</feature>
<organism evidence="2 3">
    <name type="scientific">Prevotella lacticifex</name>
    <dbReference type="NCBI Taxonomy" id="2854755"/>
    <lineage>
        <taxon>Bacteria</taxon>
        <taxon>Pseudomonadati</taxon>
        <taxon>Bacteroidota</taxon>
        <taxon>Bacteroidia</taxon>
        <taxon>Bacteroidales</taxon>
        <taxon>Prevotellaceae</taxon>
        <taxon>Prevotella</taxon>
    </lineage>
</organism>
<dbReference type="EMBL" id="BPUB01000001">
    <property type="protein sequence ID" value="GJG57503.1"/>
    <property type="molecule type" value="Genomic_DNA"/>
</dbReference>
<dbReference type="Proteomes" id="UP000825483">
    <property type="component" value="Unassembled WGS sequence"/>
</dbReference>
<keyword evidence="3" id="KW-1185">Reference proteome</keyword>
<proteinExistence type="predicted"/>
<sequence>MESEMRKNDRFSPDLLLAEAECEPTYFMDFNHQIISYGAEAIYCFVENYDLCFYPHRVADIMGKCARGIPCDGKKNVISMCEYIASKPEYNKYLTRYFVDADFDDNSTLNKRIYVTPCYSIENLYVDQTVVSDILENEYKIRRNDSSGKHQKTINLFNSELSAFHSGVLLFNAWYRAIKHKGIDSSNEVNLKDSFPSVLFNYQVMKASNKDAYSISEIEALYPKAPKTSKAEIELSKEYLFKDPKRFRGKYEMQFLYIFFQFLNEDSKNAHQYTVLNRGINWDRKRMISTLEHYVQTPLDMRNYILTGERK</sequence>